<keyword evidence="2" id="KW-0964">Secreted</keyword>
<accession>A0A8J2RTP4</accession>
<dbReference type="EMBL" id="CAKKLH010000251">
    <property type="protein sequence ID" value="CAH0107069.1"/>
    <property type="molecule type" value="Genomic_DNA"/>
</dbReference>
<keyword evidence="8" id="KW-1185">Reference proteome</keyword>
<dbReference type="Pfam" id="PF01410">
    <property type="entry name" value="COLFI"/>
    <property type="match status" value="1"/>
</dbReference>
<name>A0A8J2RTP4_9CRUS</name>
<sequence>MACHIKVVYYVGILLAVSMANGLTLEERFEELSNNFVEMKRILAIKDSRLEALELKVQQHEEKVTQLELALINEKRINAKSSPLKLNEISSTTRSGIPRTCREAHLADPSLTSGMHWIDPDGQAVGDDPIYVYCDMISGSTSIVHDTETPTDVGHCLDPGCYSKAINYNATIRQMVALAQLSNECHQSIKVSGHLK</sequence>
<organism evidence="7 8">
    <name type="scientific">Daphnia galeata</name>
    <dbReference type="NCBI Taxonomy" id="27404"/>
    <lineage>
        <taxon>Eukaryota</taxon>
        <taxon>Metazoa</taxon>
        <taxon>Ecdysozoa</taxon>
        <taxon>Arthropoda</taxon>
        <taxon>Crustacea</taxon>
        <taxon>Branchiopoda</taxon>
        <taxon>Diplostraca</taxon>
        <taxon>Cladocera</taxon>
        <taxon>Anomopoda</taxon>
        <taxon>Daphniidae</taxon>
        <taxon>Daphnia</taxon>
    </lineage>
</organism>
<reference evidence="7" key="1">
    <citation type="submission" date="2021-11" db="EMBL/GenBank/DDBJ databases">
        <authorList>
            <person name="Schell T."/>
        </authorList>
    </citation>
    <scope>NUCLEOTIDE SEQUENCE</scope>
    <source>
        <strain evidence="7">M5</strain>
    </source>
</reference>
<evidence type="ECO:0000256" key="1">
    <source>
        <dbReference type="ARBA" id="ARBA00004613"/>
    </source>
</evidence>
<evidence type="ECO:0000259" key="6">
    <source>
        <dbReference type="Pfam" id="PF01410"/>
    </source>
</evidence>
<dbReference type="GO" id="GO:0005581">
    <property type="term" value="C:collagen trimer"/>
    <property type="evidence" value="ECO:0007669"/>
    <property type="project" value="UniProtKB-KW"/>
</dbReference>
<evidence type="ECO:0000256" key="4">
    <source>
        <dbReference type="SAM" id="Coils"/>
    </source>
</evidence>
<evidence type="ECO:0000256" key="5">
    <source>
        <dbReference type="SAM" id="Phobius"/>
    </source>
</evidence>
<dbReference type="InterPro" id="IPR000885">
    <property type="entry name" value="Fib_collagen_C"/>
</dbReference>
<feature type="coiled-coil region" evidence="4">
    <location>
        <begin position="43"/>
        <end position="77"/>
    </location>
</feature>
<dbReference type="GO" id="GO:0005576">
    <property type="term" value="C:extracellular region"/>
    <property type="evidence" value="ECO:0007669"/>
    <property type="project" value="UniProtKB-SubCell"/>
</dbReference>
<comment type="subcellular location">
    <subcellularLocation>
        <location evidence="1">Secreted</location>
    </subcellularLocation>
</comment>
<proteinExistence type="predicted"/>
<dbReference type="Gene3D" id="2.60.120.1000">
    <property type="match status" value="1"/>
</dbReference>
<dbReference type="InterPro" id="IPR036056">
    <property type="entry name" value="Fibrinogen-like_C"/>
</dbReference>
<keyword evidence="5" id="KW-1133">Transmembrane helix</keyword>
<feature type="transmembrane region" description="Helical" evidence="5">
    <location>
        <begin position="7"/>
        <end position="25"/>
    </location>
</feature>
<keyword evidence="5" id="KW-0812">Transmembrane</keyword>
<keyword evidence="3" id="KW-0176">Collagen</keyword>
<dbReference type="SUPFAM" id="SSF56496">
    <property type="entry name" value="Fibrinogen C-terminal domain-like"/>
    <property type="match status" value="1"/>
</dbReference>
<dbReference type="Proteomes" id="UP000789390">
    <property type="component" value="Unassembled WGS sequence"/>
</dbReference>
<keyword evidence="5" id="KW-0472">Membrane</keyword>
<dbReference type="OrthoDB" id="6359386at2759"/>
<evidence type="ECO:0000313" key="8">
    <source>
        <dbReference type="Proteomes" id="UP000789390"/>
    </source>
</evidence>
<dbReference type="GO" id="GO:0005201">
    <property type="term" value="F:extracellular matrix structural constituent"/>
    <property type="evidence" value="ECO:0007669"/>
    <property type="project" value="InterPro"/>
</dbReference>
<dbReference type="NCBIfam" id="NF040941">
    <property type="entry name" value="GGGWT_bact"/>
    <property type="match status" value="1"/>
</dbReference>
<protein>
    <recommendedName>
        <fullName evidence="6">Fibrillar collagen NC1 domain-containing protein</fullName>
    </recommendedName>
</protein>
<feature type="domain" description="Fibrillar collagen NC1" evidence="6">
    <location>
        <begin position="93"/>
        <end position="149"/>
    </location>
</feature>
<evidence type="ECO:0000313" key="7">
    <source>
        <dbReference type="EMBL" id="CAH0107069.1"/>
    </source>
</evidence>
<keyword evidence="4" id="KW-0175">Coiled coil</keyword>
<comment type="caution">
    <text evidence="7">The sequence shown here is derived from an EMBL/GenBank/DDBJ whole genome shotgun (WGS) entry which is preliminary data.</text>
</comment>
<evidence type="ECO:0000256" key="3">
    <source>
        <dbReference type="ARBA" id="ARBA00023119"/>
    </source>
</evidence>
<evidence type="ECO:0000256" key="2">
    <source>
        <dbReference type="ARBA" id="ARBA00022525"/>
    </source>
</evidence>
<gene>
    <name evidence="7" type="ORF">DGAL_LOCUS10354</name>
</gene>
<dbReference type="AlphaFoldDB" id="A0A8J2RTP4"/>